<dbReference type="Pfam" id="PF07993">
    <property type="entry name" value="NAD_binding_4"/>
    <property type="match status" value="1"/>
</dbReference>
<dbReference type="GO" id="GO:0031177">
    <property type="term" value="F:phosphopantetheine binding"/>
    <property type="evidence" value="ECO:0007669"/>
    <property type="project" value="InterPro"/>
</dbReference>
<evidence type="ECO:0000256" key="3">
    <source>
        <dbReference type="SAM" id="MobiDB-lite"/>
    </source>
</evidence>
<dbReference type="PANTHER" id="PTHR43439">
    <property type="entry name" value="PHENYLACETATE-COENZYME A LIGASE"/>
    <property type="match status" value="1"/>
</dbReference>
<dbReference type="Proteomes" id="UP000030752">
    <property type="component" value="Unassembled WGS sequence"/>
</dbReference>
<dbReference type="InterPro" id="IPR036291">
    <property type="entry name" value="NAD(P)-bd_dom_sf"/>
</dbReference>
<organism evidence="5 6">
    <name type="scientific">Cyphellophora europaea (strain CBS 101466)</name>
    <name type="common">Phialophora europaea</name>
    <dbReference type="NCBI Taxonomy" id="1220924"/>
    <lineage>
        <taxon>Eukaryota</taxon>
        <taxon>Fungi</taxon>
        <taxon>Dikarya</taxon>
        <taxon>Ascomycota</taxon>
        <taxon>Pezizomycotina</taxon>
        <taxon>Eurotiomycetes</taxon>
        <taxon>Chaetothyriomycetidae</taxon>
        <taxon>Chaetothyriales</taxon>
        <taxon>Cyphellophoraceae</taxon>
        <taxon>Cyphellophora</taxon>
    </lineage>
</organism>
<protein>
    <recommendedName>
        <fullName evidence="4">Carrier domain-containing protein</fullName>
    </recommendedName>
</protein>
<dbReference type="InParanoid" id="W2S7S4"/>
<dbReference type="InterPro" id="IPR051414">
    <property type="entry name" value="Adenylate-forming_Reductase"/>
</dbReference>
<dbReference type="SMART" id="SM00823">
    <property type="entry name" value="PKS_PP"/>
    <property type="match status" value="1"/>
</dbReference>
<accession>W2S7S4</accession>
<feature type="domain" description="Carrier" evidence="4">
    <location>
        <begin position="561"/>
        <end position="641"/>
    </location>
</feature>
<gene>
    <name evidence="5" type="ORF">HMPREF1541_10824</name>
</gene>
<proteinExistence type="predicted"/>
<feature type="region of interest" description="Disordered" evidence="3">
    <location>
        <begin position="669"/>
        <end position="699"/>
    </location>
</feature>
<dbReference type="RefSeq" id="XP_008713715.1">
    <property type="nucleotide sequence ID" value="XM_008715493.1"/>
</dbReference>
<dbReference type="SUPFAM" id="SSF56801">
    <property type="entry name" value="Acetyl-CoA synthetase-like"/>
    <property type="match status" value="1"/>
</dbReference>
<dbReference type="Pfam" id="PF00501">
    <property type="entry name" value="AMP-binding"/>
    <property type="match status" value="1"/>
</dbReference>
<feature type="compositionally biased region" description="Low complexity" evidence="3">
    <location>
        <begin position="672"/>
        <end position="683"/>
    </location>
</feature>
<evidence type="ECO:0000313" key="6">
    <source>
        <dbReference type="Proteomes" id="UP000030752"/>
    </source>
</evidence>
<dbReference type="InterPro" id="IPR009081">
    <property type="entry name" value="PP-bd_ACP"/>
</dbReference>
<dbReference type="InterPro" id="IPR020806">
    <property type="entry name" value="PKS_PP-bd"/>
</dbReference>
<dbReference type="OrthoDB" id="429813at2759"/>
<evidence type="ECO:0000259" key="4">
    <source>
        <dbReference type="PROSITE" id="PS50075"/>
    </source>
</evidence>
<dbReference type="Gene3D" id="1.10.1200.10">
    <property type="entry name" value="ACP-like"/>
    <property type="match status" value="1"/>
</dbReference>
<dbReference type="Gene3D" id="3.40.50.720">
    <property type="entry name" value="NAD(P)-binding Rossmann-like Domain"/>
    <property type="match status" value="1"/>
</dbReference>
<dbReference type="Pfam" id="PF00550">
    <property type="entry name" value="PP-binding"/>
    <property type="match status" value="1"/>
</dbReference>
<dbReference type="VEuPathDB" id="FungiDB:HMPREF1541_10824"/>
<dbReference type="HOGENOM" id="CLU_002220_2_0_1"/>
<feature type="compositionally biased region" description="Polar residues" evidence="3">
    <location>
        <begin position="684"/>
        <end position="699"/>
    </location>
</feature>
<keyword evidence="2" id="KW-0597">Phosphoprotein</keyword>
<dbReference type="InterPro" id="IPR013120">
    <property type="entry name" value="FAR_NAD-bd"/>
</dbReference>
<dbReference type="InterPro" id="IPR000873">
    <property type="entry name" value="AMP-dep_synth/lig_dom"/>
</dbReference>
<dbReference type="Gene3D" id="3.40.50.12780">
    <property type="entry name" value="N-terminal domain of ligase-like"/>
    <property type="match status" value="1"/>
</dbReference>
<keyword evidence="6" id="KW-1185">Reference proteome</keyword>
<dbReference type="eggNOG" id="KOG1178">
    <property type="taxonomic scope" value="Eukaryota"/>
</dbReference>
<dbReference type="PANTHER" id="PTHR43439:SF2">
    <property type="entry name" value="ENZYME, PUTATIVE (JCVI)-RELATED"/>
    <property type="match status" value="1"/>
</dbReference>
<dbReference type="AlphaFoldDB" id="W2S7S4"/>
<sequence>MSADLSYFTCTLGQAALLKQSKAYKTIPEFIDYQAEHYPNHPAVGCYTPQPAPDSWPHQVITFADVQRGTRLIAEHLQPALGRTNGETVALLWPSSVEFLFTWLGLVYAGHPVLLIAPQCSSSAIASLCQTSAVSVIIRHGIYEKLAADACEQARESGEDLQSMSFSFANGIQRKVRDSPATTPRRADVSPEDVAYLHHTSGTSSGTPKPIPQTHHGGLAVLPRLEGQRAGTFTTTPLYHGGIADLFRAWTSNAMIWLFPGADVPITSANVAHCLRAAAGAHLEGEAPIVAHFSSVPYVLQLLAADDEGLKRLQSMDMVGVGGAALPVEVGDGLVLKGVRLVSRYGSAECGFLLSSNRKYESDQDWQYLRHDAAVDSLSFEEREGGLYELIVRKDWPHMAKRNRDDGGYDTSDLFERHPSIENAYRYHSRADSQLTLITGKKFDPAPLEGSIASTSDLVEDAMIFGEGQPYPGVLLFRSRSSADVANQEIVAALRSTIAKMNTESQSHARIPLDMLIPMPPAELEKSSKGTILRPVVTGRFAKEIQAAYKDTTTDGSDQDMPDSDVAFALLSAVSSILGSDSGGKLTPETDLFAHGIDSVASIQIRNKLWRMLPNGTRLPLTIVQDCGSVAKLAQYVLALRHGRTMQLSSKTDLKHTHGQMKGMVEEYCDFPSSSSHSETPSTANDSSTSTELPDSANSNTGTTILMTGCTGTLGAHLLSHLLTHAPALDIQHVYLLVRGSTPHASTSRVHKALLSRQLSVPPTFSSLVSVLPCKLSNANLGLEDAVYQRLAQEVTLIYHLSWHVSFLAPLTAFRTHIAAVQNLLSLTLARAPTSPLPSPHFVFCSSTASASSHPSPIPEQLLAKPDAAGPTGYARSKWVAEQVCGRFAAQSQLRGRVSIMRVGQLSGSTRTGCWGGSEAYPLMLGVSKAMGEVPDLDEAKRRYGGEECAWVPVDVAAQAFAELGLLGTHGSPSSQKMMTGNGGLVEEGSAQSTTGYGGLQVLHLLPKPTHKHSTWSDVLACIAEREPDAFRVVPVDPWLDHLEQLRDSKEEVLRAHPALQLADFWRKSYCSESGGERGIAGKHDGADILNQGEAADGGEGEELRGEPLQEMKDARESSTSGFVMANSLEAMPILKDRPIAVHLDGGYVVKCWQWIKENI</sequence>
<dbReference type="SUPFAM" id="SSF51735">
    <property type="entry name" value="NAD(P)-binding Rossmann-fold domains"/>
    <property type="match status" value="1"/>
</dbReference>
<dbReference type="STRING" id="1220924.W2S7S4"/>
<evidence type="ECO:0000256" key="2">
    <source>
        <dbReference type="ARBA" id="ARBA00022553"/>
    </source>
</evidence>
<dbReference type="EMBL" id="KB822716">
    <property type="protein sequence ID" value="ETN43959.1"/>
    <property type="molecule type" value="Genomic_DNA"/>
</dbReference>
<evidence type="ECO:0000256" key="1">
    <source>
        <dbReference type="ARBA" id="ARBA00022450"/>
    </source>
</evidence>
<name>W2S7S4_CYPE1</name>
<feature type="region of interest" description="Disordered" evidence="3">
    <location>
        <begin position="197"/>
        <end position="217"/>
    </location>
</feature>
<dbReference type="InterPro" id="IPR036736">
    <property type="entry name" value="ACP-like_sf"/>
</dbReference>
<evidence type="ECO:0000313" key="5">
    <source>
        <dbReference type="EMBL" id="ETN43959.1"/>
    </source>
</evidence>
<dbReference type="GeneID" id="19978163"/>
<keyword evidence="1" id="KW-0596">Phosphopantetheine</keyword>
<dbReference type="Pfam" id="PF23562">
    <property type="entry name" value="AMP-binding_C_3"/>
    <property type="match status" value="1"/>
</dbReference>
<reference evidence="5 6" key="1">
    <citation type="submission" date="2013-03" db="EMBL/GenBank/DDBJ databases">
        <title>The Genome Sequence of Phialophora europaea CBS 101466.</title>
        <authorList>
            <consortium name="The Broad Institute Genomics Platform"/>
            <person name="Cuomo C."/>
            <person name="de Hoog S."/>
            <person name="Gorbushina A."/>
            <person name="Walker B."/>
            <person name="Young S.K."/>
            <person name="Zeng Q."/>
            <person name="Gargeya S."/>
            <person name="Fitzgerald M."/>
            <person name="Haas B."/>
            <person name="Abouelleil A."/>
            <person name="Allen A.W."/>
            <person name="Alvarado L."/>
            <person name="Arachchi H.M."/>
            <person name="Berlin A.M."/>
            <person name="Chapman S.B."/>
            <person name="Gainer-Dewar J."/>
            <person name="Goldberg J."/>
            <person name="Griggs A."/>
            <person name="Gujja S."/>
            <person name="Hansen M."/>
            <person name="Howarth C."/>
            <person name="Imamovic A."/>
            <person name="Ireland A."/>
            <person name="Larimer J."/>
            <person name="McCowan C."/>
            <person name="Murphy C."/>
            <person name="Pearson M."/>
            <person name="Poon T.W."/>
            <person name="Priest M."/>
            <person name="Roberts A."/>
            <person name="Saif S."/>
            <person name="Shea T."/>
            <person name="Sisk P."/>
            <person name="Sykes S."/>
            <person name="Wortman J."/>
            <person name="Nusbaum C."/>
            <person name="Birren B."/>
        </authorList>
    </citation>
    <scope>NUCLEOTIDE SEQUENCE [LARGE SCALE GENOMIC DNA]</scope>
    <source>
        <strain evidence="5 6">CBS 101466</strain>
    </source>
</reference>
<dbReference type="SUPFAM" id="SSF47336">
    <property type="entry name" value="ACP-like"/>
    <property type="match status" value="1"/>
</dbReference>
<dbReference type="InterPro" id="IPR042099">
    <property type="entry name" value="ANL_N_sf"/>
</dbReference>
<dbReference type="PROSITE" id="PS50075">
    <property type="entry name" value="CARRIER"/>
    <property type="match status" value="1"/>
</dbReference>